<dbReference type="OrthoDB" id="9790209at2"/>
<proteinExistence type="inferred from homology"/>
<dbReference type="AlphaFoldDB" id="A0A1I3YIF9"/>
<keyword evidence="10" id="KW-1185">Reference proteome</keyword>
<feature type="transmembrane region" description="Helical" evidence="7">
    <location>
        <begin position="57"/>
        <end position="75"/>
    </location>
</feature>
<feature type="transmembrane region" description="Helical" evidence="7">
    <location>
        <begin position="95"/>
        <end position="119"/>
    </location>
</feature>
<organism evidence="9 10">
    <name type="scientific">Falsiroseomonas stagni DSM 19981</name>
    <dbReference type="NCBI Taxonomy" id="1123062"/>
    <lineage>
        <taxon>Bacteria</taxon>
        <taxon>Pseudomonadati</taxon>
        <taxon>Pseudomonadota</taxon>
        <taxon>Alphaproteobacteria</taxon>
        <taxon>Acetobacterales</taxon>
        <taxon>Roseomonadaceae</taxon>
        <taxon>Falsiroseomonas</taxon>
    </lineage>
</organism>
<comment type="subunit">
    <text evidence="7">The complex comprises the extracytoplasmic solute receptor protein and the two transmembrane proteins.</text>
</comment>
<evidence type="ECO:0000313" key="9">
    <source>
        <dbReference type="EMBL" id="SFK31707.1"/>
    </source>
</evidence>
<dbReference type="GO" id="GO:0005886">
    <property type="term" value="C:plasma membrane"/>
    <property type="evidence" value="ECO:0007669"/>
    <property type="project" value="UniProtKB-SubCell"/>
</dbReference>
<evidence type="ECO:0000313" key="10">
    <source>
        <dbReference type="Proteomes" id="UP000199473"/>
    </source>
</evidence>
<comment type="subcellular location">
    <subcellularLocation>
        <location evidence="1 7">Cell inner membrane</location>
        <topology evidence="1 7">Multi-pass membrane protein</topology>
    </subcellularLocation>
</comment>
<evidence type="ECO:0000256" key="2">
    <source>
        <dbReference type="ARBA" id="ARBA00022475"/>
    </source>
</evidence>
<dbReference type="InterPro" id="IPR004681">
    <property type="entry name" value="TRAP_DctM"/>
</dbReference>
<keyword evidence="5 7" id="KW-1133">Transmembrane helix</keyword>
<dbReference type="Proteomes" id="UP000199473">
    <property type="component" value="Unassembled WGS sequence"/>
</dbReference>
<feature type="transmembrane region" description="Helical" evidence="7">
    <location>
        <begin position="367"/>
        <end position="398"/>
    </location>
</feature>
<evidence type="ECO:0000256" key="7">
    <source>
        <dbReference type="RuleBase" id="RU369079"/>
    </source>
</evidence>
<comment type="similarity">
    <text evidence="7">Belongs to the TRAP transporter large permease family.</text>
</comment>
<dbReference type="PANTHER" id="PTHR33362:SF5">
    <property type="entry name" value="C4-DICARBOXYLATE TRAP TRANSPORTER LARGE PERMEASE PROTEIN DCTM"/>
    <property type="match status" value="1"/>
</dbReference>
<gene>
    <name evidence="9" type="ORF">SAMN02745775_1011359</name>
</gene>
<feature type="transmembrane region" description="Helical" evidence="7">
    <location>
        <begin position="310"/>
        <end position="333"/>
    </location>
</feature>
<feature type="transmembrane region" description="Helical" evidence="7">
    <location>
        <begin position="284"/>
        <end position="304"/>
    </location>
</feature>
<dbReference type="PANTHER" id="PTHR33362">
    <property type="entry name" value="SIALIC ACID TRAP TRANSPORTER PERMEASE PROTEIN SIAT-RELATED"/>
    <property type="match status" value="1"/>
</dbReference>
<sequence length="438" mass="46244">MSNLTIGLLMFGGALLLIGLRMPVGVAMLLVGGLGYAGISGWDRLFATLNTMTFSRFSSYTLSVIPLFLLMGDFATKGGMNRALFRCARAWMGHWRGGLAVASIGGCAAFGAICGSSLATAATMSQVALPEMRRHGYSPALATGTLAAGGTLGILIPPSVILVIYAIYTEMSIGQLFIAAVIPGLIATAGYMLVVNIYTRMHPESAPPAARLPFGERLRATGEVWPVVLVFLIVVTGIYDGWFSATEGAAIGAAATCILAVLLGGMRWQGLKESLLSTAETTGLIFIVLLGAELFSAGLALSHLPSEVSSFVAGLPVSPTVILFAILIVYFILGCFMESMAMVLLTLPIFVPLMLGLDFGLDRTQTLVWFGILVLMSVEVGMISPPFGMNLFVINAMAKDVPMGETYRGVMGFVVSDAIRIAILALLPALSLWLPGLW</sequence>
<feature type="transmembrane region" description="Helical" evidence="7">
    <location>
        <begin position="340"/>
        <end position="361"/>
    </location>
</feature>
<evidence type="ECO:0000256" key="6">
    <source>
        <dbReference type="ARBA" id="ARBA00023136"/>
    </source>
</evidence>
<accession>A0A1I3YIF9</accession>
<evidence type="ECO:0000256" key="5">
    <source>
        <dbReference type="ARBA" id="ARBA00022989"/>
    </source>
</evidence>
<feature type="transmembrane region" description="Helical" evidence="7">
    <location>
        <begin position="173"/>
        <end position="199"/>
    </location>
</feature>
<keyword evidence="7" id="KW-0813">Transport</keyword>
<dbReference type="RefSeq" id="WP_092957194.1">
    <property type="nucleotide sequence ID" value="NZ_FOSQ01000001.1"/>
</dbReference>
<feature type="transmembrane region" description="Helical" evidence="7">
    <location>
        <begin position="410"/>
        <end position="434"/>
    </location>
</feature>
<keyword evidence="3 7" id="KW-0997">Cell inner membrane</keyword>
<keyword evidence="4 7" id="KW-0812">Transmembrane</keyword>
<dbReference type="EMBL" id="FOSQ01000001">
    <property type="protein sequence ID" value="SFK31707.1"/>
    <property type="molecule type" value="Genomic_DNA"/>
</dbReference>
<name>A0A1I3YIF9_9PROT</name>
<feature type="transmembrane region" description="Helical" evidence="7">
    <location>
        <begin position="140"/>
        <end position="167"/>
    </location>
</feature>
<dbReference type="Pfam" id="PF06808">
    <property type="entry name" value="DctM"/>
    <property type="match status" value="1"/>
</dbReference>
<keyword evidence="2" id="KW-1003">Cell membrane</keyword>
<evidence type="ECO:0000256" key="4">
    <source>
        <dbReference type="ARBA" id="ARBA00022692"/>
    </source>
</evidence>
<dbReference type="STRING" id="1123062.SAMN02745775_1011359"/>
<evidence type="ECO:0000256" key="3">
    <source>
        <dbReference type="ARBA" id="ARBA00022519"/>
    </source>
</evidence>
<feature type="transmembrane region" description="Helical" evidence="7">
    <location>
        <begin position="245"/>
        <end position="263"/>
    </location>
</feature>
<comment type="function">
    <text evidence="7">Part of the tripartite ATP-independent periplasmic (TRAP) transport system.</text>
</comment>
<evidence type="ECO:0000256" key="1">
    <source>
        <dbReference type="ARBA" id="ARBA00004429"/>
    </source>
</evidence>
<keyword evidence="6 7" id="KW-0472">Membrane</keyword>
<reference evidence="9 10" key="1">
    <citation type="submission" date="2016-10" db="EMBL/GenBank/DDBJ databases">
        <authorList>
            <person name="de Groot N.N."/>
        </authorList>
    </citation>
    <scope>NUCLEOTIDE SEQUENCE [LARGE SCALE GENOMIC DNA]</scope>
    <source>
        <strain evidence="9 10">DSM 19981</strain>
    </source>
</reference>
<evidence type="ECO:0000259" key="8">
    <source>
        <dbReference type="Pfam" id="PF06808"/>
    </source>
</evidence>
<dbReference type="PIRSF" id="PIRSF006066">
    <property type="entry name" value="HI0050"/>
    <property type="match status" value="1"/>
</dbReference>
<dbReference type="NCBIfam" id="TIGR00786">
    <property type="entry name" value="dctM"/>
    <property type="match status" value="1"/>
</dbReference>
<dbReference type="InterPro" id="IPR010656">
    <property type="entry name" value="DctM"/>
</dbReference>
<feature type="domain" description="TRAP C4-dicarboxylate transport system permease DctM subunit" evidence="8">
    <location>
        <begin position="12"/>
        <end position="430"/>
    </location>
</feature>
<feature type="transmembrane region" description="Helical" evidence="7">
    <location>
        <begin position="6"/>
        <end position="36"/>
    </location>
</feature>
<dbReference type="GO" id="GO:0022857">
    <property type="term" value="F:transmembrane transporter activity"/>
    <property type="evidence" value="ECO:0007669"/>
    <property type="project" value="UniProtKB-UniRule"/>
</dbReference>
<protein>
    <recommendedName>
        <fullName evidence="7">TRAP transporter large permease protein</fullName>
    </recommendedName>
</protein>
<feature type="transmembrane region" description="Helical" evidence="7">
    <location>
        <begin position="220"/>
        <end position="239"/>
    </location>
</feature>